<dbReference type="PANTHER" id="PTHR30050:SF8">
    <property type="entry name" value="PRIMOSOMAL PROTEIN DNAI"/>
    <property type="match status" value="1"/>
</dbReference>
<dbReference type="InterPro" id="IPR027417">
    <property type="entry name" value="P-loop_NTPase"/>
</dbReference>
<dbReference type="RefSeq" id="WP_042208062.1">
    <property type="nucleotide sequence ID" value="NZ_CP009288.1"/>
</dbReference>
<dbReference type="SUPFAM" id="SSF52540">
    <property type="entry name" value="P-loop containing nucleoside triphosphate hydrolases"/>
    <property type="match status" value="1"/>
</dbReference>
<dbReference type="STRING" id="44251.PDUR_21975"/>
<dbReference type="EMBL" id="CP009288">
    <property type="protein sequence ID" value="AIQ14273.1"/>
    <property type="molecule type" value="Genomic_DNA"/>
</dbReference>
<dbReference type="Pfam" id="PF07319">
    <property type="entry name" value="DnaI_N"/>
    <property type="match status" value="1"/>
</dbReference>
<dbReference type="InterPro" id="IPR002611">
    <property type="entry name" value="IstB_ATP-bd"/>
</dbReference>
<dbReference type="PANTHER" id="PTHR30050">
    <property type="entry name" value="CHROMOSOMAL REPLICATION INITIATOR PROTEIN DNAA"/>
    <property type="match status" value="1"/>
</dbReference>
<dbReference type="AlphaFoldDB" id="A0A089HV80"/>
<evidence type="ECO:0000313" key="2">
    <source>
        <dbReference type="EMBL" id="AIQ14273.1"/>
    </source>
</evidence>
<accession>A0A089HV80</accession>
<dbReference type="eggNOG" id="COG1484">
    <property type="taxonomic scope" value="Bacteria"/>
</dbReference>
<proteinExistence type="predicted"/>
<name>A0A089HV80_PAEDU</name>
<dbReference type="CDD" id="cd00009">
    <property type="entry name" value="AAA"/>
    <property type="match status" value="1"/>
</dbReference>
<dbReference type="GO" id="GO:0006260">
    <property type="term" value="P:DNA replication"/>
    <property type="evidence" value="ECO:0007669"/>
    <property type="project" value="TreeGrafter"/>
</dbReference>
<evidence type="ECO:0000313" key="3">
    <source>
        <dbReference type="Proteomes" id="UP000029409"/>
    </source>
</evidence>
<dbReference type="GO" id="GO:0005524">
    <property type="term" value="F:ATP binding"/>
    <property type="evidence" value="ECO:0007669"/>
    <property type="project" value="InterPro"/>
</dbReference>
<protein>
    <submittedName>
        <fullName evidence="2">ATPase AAA</fullName>
    </submittedName>
</protein>
<keyword evidence="3" id="KW-1185">Reference proteome</keyword>
<dbReference type="KEGG" id="pdu:PDUR_21975"/>
<dbReference type="NCBIfam" id="NF006505">
    <property type="entry name" value="PRK08939.1"/>
    <property type="match status" value="1"/>
</dbReference>
<evidence type="ECO:0000259" key="1">
    <source>
        <dbReference type="SMART" id="SM00382"/>
    </source>
</evidence>
<gene>
    <name evidence="2" type="ORF">PDUR_21975</name>
</gene>
<dbReference type="SMART" id="SM00382">
    <property type="entry name" value="AAA"/>
    <property type="match status" value="1"/>
</dbReference>
<dbReference type="OrthoDB" id="61127at2"/>
<dbReference type="Pfam" id="PF01695">
    <property type="entry name" value="IstB_IS21"/>
    <property type="match status" value="1"/>
</dbReference>
<sequence>MESMGEVLRSMNNPALRMRSRDLEHELLNHPLVLRLRAEHPELEESRMRLHLSRLYQYVEEARNCANCPGLERCPNDFQGHYSKLTVESAGGSPDLYERKTACALQVAKDSQERIRKRITSFYVDERALSEGYDEIEIMGKDPRRAQAVGRILRYIEDSKENGLSSRGLYLYGSFGTGKTFLMCYLLHELAIAGYSGVIVYMPDFVEDLKMMMMDGQKLKETVDTLKNCDLLIFDDIGAENLNPWARDHVLGAILNYRMNRKPTFYTSNYTLERLEQHLSFTSKDGEEGHKGQRLMNRISPYVDVVQLVGENQRGYPS</sequence>
<reference evidence="2 3" key="1">
    <citation type="submission" date="2014-08" db="EMBL/GenBank/DDBJ databases">
        <title>Comparative genomics of the Paenibacillus odorifer group.</title>
        <authorList>
            <person name="den Bakker H.C."/>
            <person name="Tsai Y.-C."/>
            <person name="Martin N."/>
            <person name="Korlach J."/>
            <person name="Wiedmann M."/>
        </authorList>
    </citation>
    <scope>NUCLEOTIDE SEQUENCE [LARGE SCALE GENOMIC DNA]</scope>
    <source>
        <strain evidence="2 3">DSM 1735</strain>
    </source>
</reference>
<dbReference type="InterPro" id="IPR009928">
    <property type="entry name" value="DnaI_N"/>
</dbReference>
<dbReference type="Gene3D" id="3.40.50.300">
    <property type="entry name" value="P-loop containing nucleotide triphosphate hydrolases"/>
    <property type="match status" value="1"/>
</dbReference>
<dbReference type="Proteomes" id="UP000029409">
    <property type="component" value="Chromosome"/>
</dbReference>
<feature type="domain" description="AAA+ ATPase" evidence="1">
    <location>
        <begin position="165"/>
        <end position="310"/>
    </location>
</feature>
<dbReference type="InterPro" id="IPR003593">
    <property type="entry name" value="AAA+_ATPase"/>
</dbReference>
<organism evidence="2 3">
    <name type="scientific">Paenibacillus durus</name>
    <name type="common">Paenibacillus azotofixans</name>
    <dbReference type="NCBI Taxonomy" id="44251"/>
    <lineage>
        <taxon>Bacteria</taxon>
        <taxon>Bacillati</taxon>
        <taxon>Bacillota</taxon>
        <taxon>Bacilli</taxon>
        <taxon>Bacillales</taxon>
        <taxon>Paenibacillaceae</taxon>
        <taxon>Paenibacillus</taxon>
    </lineage>
</organism>